<proteinExistence type="predicted"/>
<gene>
    <name evidence="2" type="ORF">AAG570_010446</name>
</gene>
<protein>
    <submittedName>
        <fullName evidence="2">Uncharacterized protein</fullName>
    </submittedName>
</protein>
<organism evidence="2 3">
    <name type="scientific">Ranatra chinensis</name>
    <dbReference type="NCBI Taxonomy" id="642074"/>
    <lineage>
        <taxon>Eukaryota</taxon>
        <taxon>Metazoa</taxon>
        <taxon>Ecdysozoa</taxon>
        <taxon>Arthropoda</taxon>
        <taxon>Hexapoda</taxon>
        <taxon>Insecta</taxon>
        <taxon>Pterygota</taxon>
        <taxon>Neoptera</taxon>
        <taxon>Paraneoptera</taxon>
        <taxon>Hemiptera</taxon>
        <taxon>Heteroptera</taxon>
        <taxon>Panheteroptera</taxon>
        <taxon>Nepomorpha</taxon>
        <taxon>Nepidae</taxon>
        <taxon>Ranatrinae</taxon>
        <taxon>Ranatra</taxon>
    </lineage>
</organism>
<evidence type="ECO:0000313" key="2">
    <source>
        <dbReference type="EMBL" id="KAL1132491.1"/>
    </source>
</evidence>
<feature type="compositionally biased region" description="Basic residues" evidence="1">
    <location>
        <begin position="1"/>
        <end position="12"/>
    </location>
</feature>
<feature type="compositionally biased region" description="Low complexity" evidence="1">
    <location>
        <begin position="75"/>
        <end position="97"/>
    </location>
</feature>
<evidence type="ECO:0000313" key="3">
    <source>
        <dbReference type="Proteomes" id="UP001558652"/>
    </source>
</evidence>
<comment type="caution">
    <text evidence="2">The sequence shown here is derived from an EMBL/GenBank/DDBJ whole genome shotgun (WGS) entry which is preliminary data.</text>
</comment>
<feature type="region of interest" description="Disordered" evidence="1">
    <location>
        <begin position="1"/>
        <end position="120"/>
    </location>
</feature>
<feature type="compositionally biased region" description="Basic and acidic residues" evidence="1">
    <location>
        <begin position="13"/>
        <end position="25"/>
    </location>
</feature>
<feature type="compositionally biased region" description="Low complexity" evidence="1">
    <location>
        <begin position="49"/>
        <end position="66"/>
    </location>
</feature>
<keyword evidence="3" id="KW-1185">Reference proteome</keyword>
<dbReference type="AlphaFoldDB" id="A0ABD0YMJ7"/>
<evidence type="ECO:0000256" key="1">
    <source>
        <dbReference type="SAM" id="MobiDB-lite"/>
    </source>
</evidence>
<reference evidence="2 3" key="1">
    <citation type="submission" date="2024-07" db="EMBL/GenBank/DDBJ databases">
        <title>Chromosome-level genome assembly of the water stick insect Ranatra chinensis (Heteroptera: Nepidae).</title>
        <authorList>
            <person name="Liu X."/>
        </authorList>
    </citation>
    <scope>NUCLEOTIDE SEQUENCE [LARGE SCALE GENOMIC DNA]</scope>
    <source>
        <strain evidence="2">Cailab_2021Rc</strain>
        <tissue evidence="2">Muscle</tissue>
    </source>
</reference>
<sequence length="271" mass="29580">MASKRRNMFHKNKTQETTENDDKVSLKTGKSGGTLGGDGPRREPAGRDQPAAAQQPPQQQQQPAQPINSNPAAYQPPQQQPQVQVQPQLQQQPPALAGPVIKVEPPSTNSHHHPTPPNARRVTYNHHDKLVAPQSGGLWARVVPRLCRQAPPPVGLQITIQAPATKAGGNPQSKGIQKARIGSAMPAASAVLDAVISNWLAPDLLCHHNSYVVRRCRRWVASSIVALKPFVYVHPFRLALVFHYVLEVETAILSVRKRSTAYAAEQCSEVI</sequence>
<accession>A0ABD0YMJ7</accession>
<dbReference type="Proteomes" id="UP001558652">
    <property type="component" value="Unassembled WGS sequence"/>
</dbReference>
<name>A0ABD0YMJ7_9HEMI</name>
<dbReference type="EMBL" id="JBFDAA010000005">
    <property type="protein sequence ID" value="KAL1132491.1"/>
    <property type="molecule type" value="Genomic_DNA"/>
</dbReference>